<feature type="compositionally biased region" description="Low complexity" evidence="1">
    <location>
        <begin position="574"/>
        <end position="588"/>
    </location>
</feature>
<proteinExistence type="predicted"/>
<dbReference type="RefSeq" id="WP_345654235.1">
    <property type="nucleotide sequence ID" value="NZ_BAABLY010000093.1"/>
</dbReference>
<feature type="compositionally biased region" description="Low complexity" evidence="1">
    <location>
        <begin position="457"/>
        <end position="487"/>
    </location>
</feature>
<evidence type="ECO:0008006" key="4">
    <source>
        <dbReference type="Google" id="ProtNLM"/>
    </source>
</evidence>
<dbReference type="EMBL" id="JBEDNP010000001">
    <property type="protein sequence ID" value="MEQ3537208.1"/>
    <property type="molecule type" value="Genomic_DNA"/>
</dbReference>
<protein>
    <recommendedName>
        <fullName evidence="4">Basic proline-rich protein</fullName>
    </recommendedName>
</protein>
<feature type="compositionally biased region" description="Low complexity" evidence="1">
    <location>
        <begin position="313"/>
        <end position="326"/>
    </location>
</feature>
<feature type="compositionally biased region" description="Low complexity" evidence="1">
    <location>
        <begin position="253"/>
        <end position="271"/>
    </location>
</feature>
<gene>
    <name evidence="2" type="ORF">WHI96_00095</name>
</gene>
<feature type="compositionally biased region" description="Basic and acidic residues" evidence="1">
    <location>
        <begin position="974"/>
        <end position="988"/>
    </location>
</feature>
<feature type="compositionally biased region" description="Low complexity" evidence="1">
    <location>
        <begin position="388"/>
        <end position="416"/>
    </location>
</feature>
<evidence type="ECO:0000313" key="3">
    <source>
        <dbReference type="Proteomes" id="UP001464923"/>
    </source>
</evidence>
<feature type="compositionally biased region" description="Polar residues" evidence="1">
    <location>
        <begin position="439"/>
        <end position="448"/>
    </location>
</feature>
<evidence type="ECO:0000313" key="2">
    <source>
        <dbReference type="EMBL" id="MEQ3537208.1"/>
    </source>
</evidence>
<reference evidence="2 3" key="1">
    <citation type="submission" date="2024-03" db="EMBL/GenBank/DDBJ databases">
        <title>Draft genome sequence of Pseudonocardia tropica JCM 19149.</title>
        <authorList>
            <person name="Butdee W."/>
            <person name="Duangmal K."/>
        </authorList>
    </citation>
    <scope>NUCLEOTIDE SEQUENCE [LARGE SCALE GENOMIC DNA]</scope>
    <source>
        <strain evidence="2 3">JCM 19149</strain>
    </source>
</reference>
<feature type="compositionally biased region" description="Basic and acidic residues" evidence="1">
    <location>
        <begin position="532"/>
        <end position="548"/>
    </location>
</feature>
<organism evidence="2 3">
    <name type="scientific">Pseudonocardia tropica</name>
    <dbReference type="NCBI Taxonomy" id="681289"/>
    <lineage>
        <taxon>Bacteria</taxon>
        <taxon>Bacillati</taxon>
        <taxon>Actinomycetota</taxon>
        <taxon>Actinomycetes</taxon>
        <taxon>Pseudonocardiales</taxon>
        <taxon>Pseudonocardiaceae</taxon>
        <taxon>Pseudonocardia</taxon>
    </lineage>
</organism>
<feature type="compositionally biased region" description="Pro residues" evidence="1">
    <location>
        <begin position="589"/>
        <end position="610"/>
    </location>
</feature>
<name>A0ABV1JQL7_9PSEU</name>
<feature type="compositionally biased region" description="Pro residues" evidence="1">
    <location>
        <begin position="833"/>
        <end position="850"/>
    </location>
</feature>
<comment type="caution">
    <text evidence="2">The sequence shown here is derived from an EMBL/GenBank/DDBJ whole genome shotgun (WGS) entry which is preliminary data.</text>
</comment>
<keyword evidence="3" id="KW-1185">Reference proteome</keyword>
<feature type="compositionally biased region" description="Low complexity" evidence="1">
    <location>
        <begin position="779"/>
        <end position="818"/>
    </location>
</feature>
<feature type="compositionally biased region" description="Basic and acidic residues" evidence="1">
    <location>
        <begin position="732"/>
        <end position="750"/>
    </location>
</feature>
<accession>A0ABV1JQL7</accession>
<sequence>MSDPTYRLLRGLAGRVDDDLLATGRELVAFGEEGHALELLVAELVAGRAVLPHAVRSELVAEAAARRVQPDADACLPPAADVAVGPHRFDGDGPPGAAEAVAVALAGVPVPESGWTLAWRTTPAGAAPGPLPQPVLLARTGPHGAPEVLTYQAQSALARAGLVVSVEVGDDGPDPGYHRAAREVARPLPAAPVSDAAAPSRDDVSAEGVLPTGDLPAWPTSGPPSLPGDAGRPTPDTSRSPLVDPGDRDGTAGDRAVGSSVGSSADADMPASDPPPAPVRIDRAAPLTGSASAEAPESEDRPGRADPVPTTEGSAADPSPAAAGPDARPDPAPDGTTSGTGPDPAPGARPAPEGEAPSTGTGRSPGVDATGTGLPVSASDATASAPETGTADPTTPGPRTGTADPTTPAPGTGITDRTAPGPGAGTSDPTTRGPETAASDPTSGPGTDTSDRAAPVPGTGTSDAAGPGPAGSRGPAARLGAAPAEGDGTAHPAPRPSPPIRALREASAGDWFDSPPEGGSPDPTPPSGVGEVPRHRFVADHGSPDNGHHPVGNGAHPAPAGRGPVAGSPERRPVGPAASPSGRPSAPSDGPPPAPVAPAGPGIPGPPAASSPPAAAVSPAASVPPVVPADPAPTDLRVAPRDLGVPLRRRAGEGRAPAGGGPGPVVGRPPVGPPAAPGPDEASWLADWASGAWAGEIPPPGTTARTDPSGVDETVPGTPHVVPAATATPTVDDDRHDGPAHHATTGDDPARPGSGRAHPGPGSDRTHAGTSPAGAEVDGTAPAPEGGPADPAHAGPAPHAGAGLHGPATGPAATGTTGSRTPSDEADPVDEAPTPPPGVPILRAPVPPAPADGERRPRHLLLTDDEPDRWDGTGWDGTVEDPTEPADVVAPAPATEHAAPSAEQPAPSAEQPAPSAEQPAPSAEQPAPSAEQPAPDPAEGPTTGPADEPAPRPRPRPRPAGGLADRLTPTEQDLLQRLHEELAARENGGEPTPRNGTARTDRG</sequence>
<evidence type="ECO:0000256" key="1">
    <source>
        <dbReference type="SAM" id="MobiDB-lite"/>
    </source>
</evidence>
<dbReference type="Proteomes" id="UP001464923">
    <property type="component" value="Unassembled WGS sequence"/>
</dbReference>
<feature type="compositionally biased region" description="Low complexity" evidence="1">
    <location>
        <begin position="611"/>
        <end position="624"/>
    </location>
</feature>
<feature type="region of interest" description="Disordered" evidence="1">
    <location>
        <begin position="184"/>
        <end position="1003"/>
    </location>
</feature>
<feature type="compositionally biased region" description="Low complexity" evidence="1">
    <location>
        <begin position="333"/>
        <end position="342"/>
    </location>
</feature>
<feature type="compositionally biased region" description="Low complexity" evidence="1">
    <location>
        <begin position="898"/>
        <end position="933"/>
    </location>
</feature>
<feature type="compositionally biased region" description="Polar residues" evidence="1">
    <location>
        <begin position="994"/>
        <end position="1003"/>
    </location>
</feature>